<dbReference type="Pfam" id="PF17406">
    <property type="entry name" value="Nrap_D5"/>
    <property type="match status" value="1"/>
</dbReference>
<dbReference type="InterPro" id="IPR005554">
    <property type="entry name" value="NOL6/Upt22"/>
</dbReference>
<dbReference type="GO" id="GO:0006364">
    <property type="term" value="P:rRNA processing"/>
    <property type="evidence" value="ECO:0007669"/>
    <property type="project" value="TreeGrafter"/>
</dbReference>
<dbReference type="Pfam" id="PF17407">
    <property type="entry name" value="Nrap_D6"/>
    <property type="match status" value="1"/>
</dbReference>
<reference evidence="4 5" key="1">
    <citation type="submission" date="2017-03" db="EMBL/GenBank/DDBJ databases">
        <title>Genome Survey of Euroglyphus maynei.</title>
        <authorList>
            <person name="Arlian L.G."/>
            <person name="Morgan M.S."/>
            <person name="Rider S.D."/>
        </authorList>
    </citation>
    <scope>NUCLEOTIDE SEQUENCE [LARGE SCALE GENOMIC DNA]</scope>
    <source>
        <strain evidence="4">Arlian Lab</strain>
        <tissue evidence="4">Whole body</tissue>
    </source>
</reference>
<evidence type="ECO:0000313" key="5">
    <source>
        <dbReference type="Proteomes" id="UP000194236"/>
    </source>
</evidence>
<dbReference type="InterPro" id="IPR035370">
    <property type="entry name" value="Nrap_D5"/>
</dbReference>
<dbReference type="OrthoDB" id="10251401at2759"/>
<keyword evidence="1" id="KW-0694">RNA-binding</keyword>
<dbReference type="GO" id="GO:0032040">
    <property type="term" value="C:small-subunit processome"/>
    <property type="evidence" value="ECO:0007669"/>
    <property type="project" value="TreeGrafter"/>
</dbReference>
<evidence type="ECO:0000313" key="4">
    <source>
        <dbReference type="EMBL" id="OTF70605.1"/>
    </source>
</evidence>
<dbReference type="EMBL" id="MUJZ01064954">
    <property type="protein sequence ID" value="OTF70605.1"/>
    <property type="molecule type" value="Genomic_DNA"/>
</dbReference>
<proteinExistence type="inferred from homology"/>
<dbReference type="GO" id="GO:0032545">
    <property type="term" value="C:CURI complex"/>
    <property type="evidence" value="ECO:0007669"/>
    <property type="project" value="TreeGrafter"/>
</dbReference>
<organism evidence="4 5">
    <name type="scientific">Euroglyphus maynei</name>
    <name type="common">Mayne's house dust mite</name>
    <dbReference type="NCBI Taxonomy" id="6958"/>
    <lineage>
        <taxon>Eukaryota</taxon>
        <taxon>Metazoa</taxon>
        <taxon>Ecdysozoa</taxon>
        <taxon>Arthropoda</taxon>
        <taxon>Chelicerata</taxon>
        <taxon>Arachnida</taxon>
        <taxon>Acari</taxon>
        <taxon>Acariformes</taxon>
        <taxon>Sarcoptiformes</taxon>
        <taxon>Astigmata</taxon>
        <taxon>Psoroptidia</taxon>
        <taxon>Analgoidea</taxon>
        <taxon>Pyroglyphidae</taxon>
        <taxon>Pyroglyphinae</taxon>
        <taxon>Euroglyphus</taxon>
    </lineage>
</organism>
<protein>
    <recommendedName>
        <fullName evidence="1">Nucleolar protein 6</fullName>
    </recommendedName>
</protein>
<dbReference type="AlphaFoldDB" id="A0A1Y3ATW4"/>
<dbReference type="PANTHER" id="PTHR17972">
    <property type="entry name" value="NUCLEOLAR RNA-ASSOCIATED PROTEIN"/>
    <property type="match status" value="1"/>
</dbReference>
<feature type="domain" description="Nrap protein" evidence="2">
    <location>
        <begin position="55"/>
        <end position="206"/>
    </location>
</feature>
<comment type="subcellular location">
    <subcellularLocation>
        <location evidence="1">Nucleus</location>
        <location evidence="1">Nucleolus</location>
    </subcellularLocation>
</comment>
<dbReference type="GO" id="GO:0003723">
    <property type="term" value="F:RNA binding"/>
    <property type="evidence" value="ECO:0007669"/>
    <property type="project" value="UniProtKB-KW"/>
</dbReference>
<sequence>MQKELSIYRQLSNNNTKRQKLAENNIDADQIEFETQVLPAICGSLNAFQNENFCYDLTCRLFKRWLSRQMIKHFFEEITIDLLVAYLFQHDSHVYPSNNSHLSMFIRVIEFIGHFDFVKNVIFVNFNNSLTIERMDSIRQSFNEQRANWPIMTIVTIHDRTPSQHTRLSPDTRIVFHLQKLAKIQLDQLRESLQSFKPVKLRSLFKVNMNIFDIIIKLNTKFLPNKHESFDFPDNIQIKHTLYSANNNEQHSMPIVDYNPAYIYLTMLKKAYENFALFFYDQYGGREIGVLLRPETLETRPFKYSSVDGTKLAGTAHSLSTDNVVINMEALVEDFRIIGNGLVDTVIIKDA</sequence>
<dbReference type="PANTHER" id="PTHR17972:SF0">
    <property type="entry name" value="NUCLEOLAR PROTEIN 6"/>
    <property type="match status" value="1"/>
</dbReference>
<name>A0A1Y3ATW4_EURMA</name>
<gene>
    <name evidence="4" type="ORF">BLA29_005251</name>
</gene>
<comment type="similarity">
    <text evidence="1">Belongs to the NRAP family.</text>
</comment>
<keyword evidence="5" id="KW-1185">Reference proteome</keyword>
<comment type="caution">
    <text evidence="4">The sequence shown here is derived from an EMBL/GenBank/DDBJ whole genome shotgun (WGS) entry which is preliminary data.</text>
</comment>
<accession>A0A1Y3ATW4</accession>
<dbReference type="GO" id="GO:0006409">
    <property type="term" value="P:tRNA export from nucleus"/>
    <property type="evidence" value="ECO:0007669"/>
    <property type="project" value="TreeGrafter"/>
</dbReference>
<keyword evidence="1" id="KW-0539">Nucleus</keyword>
<dbReference type="InterPro" id="IPR035371">
    <property type="entry name" value="Nrap_D6"/>
</dbReference>
<evidence type="ECO:0000259" key="2">
    <source>
        <dbReference type="Pfam" id="PF17406"/>
    </source>
</evidence>
<evidence type="ECO:0000259" key="3">
    <source>
        <dbReference type="Pfam" id="PF17407"/>
    </source>
</evidence>
<feature type="domain" description="Nrap protein" evidence="3">
    <location>
        <begin position="210"/>
        <end position="345"/>
    </location>
</feature>
<dbReference type="Gene3D" id="3.30.70.3030">
    <property type="match status" value="1"/>
</dbReference>
<evidence type="ECO:0000256" key="1">
    <source>
        <dbReference type="RuleBase" id="RU364032"/>
    </source>
</evidence>
<dbReference type="Proteomes" id="UP000194236">
    <property type="component" value="Unassembled WGS sequence"/>
</dbReference>
<dbReference type="GO" id="GO:0034456">
    <property type="term" value="C:UTP-C complex"/>
    <property type="evidence" value="ECO:0007669"/>
    <property type="project" value="TreeGrafter"/>
</dbReference>